<dbReference type="EMBL" id="BAAADV010000001">
    <property type="protein sequence ID" value="GAA0669340.1"/>
    <property type="molecule type" value="Genomic_DNA"/>
</dbReference>
<reference evidence="3 4" key="1">
    <citation type="journal article" date="2019" name="Int. J. Syst. Evol. Microbiol.">
        <title>The Global Catalogue of Microorganisms (GCM) 10K type strain sequencing project: providing services to taxonomists for standard genome sequencing and annotation.</title>
        <authorList>
            <consortium name="The Broad Institute Genomics Platform"/>
            <consortium name="The Broad Institute Genome Sequencing Center for Infectious Disease"/>
            <person name="Wu L."/>
            <person name="Ma J."/>
        </authorList>
    </citation>
    <scope>NUCLEOTIDE SEQUENCE [LARGE SCALE GENOMIC DNA]</scope>
    <source>
        <strain evidence="3 4">JCM 16328</strain>
    </source>
</reference>
<dbReference type="RefSeq" id="WP_343773232.1">
    <property type="nucleotide sequence ID" value="NZ_BAAADV010000001.1"/>
</dbReference>
<dbReference type="AlphaFoldDB" id="A0AAV3T917"/>
<dbReference type="InterPro" id="IPR055768">
    <property type="entry name" value="DUF7344"/>
</dbReference>
<evidence type="ECO:0000313" key="4">
    <source>
        <dbReference type="Proteomes" id="UP001500420"/>
    </source>
</evidence>
<proteinExistence type="predicted"/>
<keyword evidence="1" id="KW-0472">Membrane</keyword>
<gene>
    <name evidence="3" type="ORF">GCM10009020_14130</name>
</gene>
<comment type="caution">
    <text evidence="3">The sequence shown here is derived from an EMBL/GenBank/DDBJ whole genome shotgun (WGS) entry which is preliminary data.</text>
</comment>
<sequence>MFRKNSLSEGEIYEVLANRRRRETIRNLSVASDGGSVSLQELSERIAERETGETPPPRTVRESVYNSLHQSHLPKLEALGVVVYDRDEREVRLHDRARDVNRYMEVRTDYGFTWSEIYRSIGVAGLTVVVAALGGVPPLGWVDPILWASGFLLAFVVATSYQLWTNRWYVWRALGR</sequence>
<feature type="transmembrane region" description="Helical" evidence="1">
    <location>
        <begin position="145"/>
        <end position="164"/>
    </location>
</feature>
<keyword evidence="4" id="KW-1185">Reference proteome</keyword>
<organism evidence="3 4">
    <name type="scientific">Natronoarchaeum mannanilyticum</name>
    <dbReference type="NCBI Taxonomy" id="926360"/>
    <lineage>
        <taxon>Archaea</taxon>
        <taxon>Methanobacteriati</taxon>
        <taxon>Methanobacteriota</taxon>
        <taxon>Stenosarchaea group</taxon>
        <taxon>Halobacteria</taxon>
        <taxon>Halobacteriales</taxon>
        <taxon>Natronoarchaeaceae</taxon>
    </lineage>
</organism>
<feature type="domain" description="DUF7344" evidence="2">
    <location>
        <begin position="13"/>
        <end position="92"/>
    </location>
</feature>
<keyword evidence="1" id="KW-0812">Transmembrane</keyword>
<accession>A0AAV3T917</accession>
<feature type="transmembrane region" description="Helical" evidence="1">
    <location>
        <begin position="117"/>
        <end position="139"/>
    </location>
</feature>
<keyword evidence="1" id="KW-1133">Transmembrane helix</keyword>
<dbReference type="Pfam" id="PF24035">
    <property type="entry name" value="DUF7344"/>
    <property type="match status" value="1"/>
</dbReference>
<evidence type="ECO:0000259" key="2">
    <source>
        <dbReference type="Pfam" id="PF24035"/>
    </source>
</evidence>
<protein>
    <recommendedName>
        <fullName evidence="2">DUF7344 domain-containing protein</fullName>
    </recommendedName>
</protein>
<evidence type="ECO:0000313" key="3">
    <source>
        <dbReference type="EMBL" id="GAA0669340.1"/>
    </source>
</evidence>
<dbReference type="Proteomes" id="UP001500420">
    <property type="component" value="Unassembled WGS sequence"/>
</dbReference>
<evidence type="ECO:0000256" key="1">
    <source>
        <dbReference type="SAM" id="Phobius"/>
    </source>
</evidence>
<dbReference type="Gene3D" id="1.10.10.10">
    <property type="entry name" value="Winged helix-like DNA-binding domain superfamily/Winged helix DNA-binding domain"/>
    <property type="match status" value="1"/>
</dbReference>
<dbReference type="InterPro" id="IPR036388">
    <property type="entry name" value="WH-like_DNA-bd_sf"/>
</dbReference>
<name>A0AAV3T917_9EURY</name>